<evidence type="ECO:0000256" key="1">
    <source>
        <dbReference type="SAM" id="MobiDB-lite"/>
    </source>
</evidence>
<name>A0A3N2QL24_9RHOB</name>
<evidence type="ECO:0000313" key="2">
    <source>
        <dbReference type="EMBL" id="ROT95901.1"/>
    </source>
</evidence>
<feature type="region of interest" description="Disordered" evidence="1">
    <location>
        <begin position="31"/>
        <end position="67"/>
    </location>
</feature>
<proteinExistence type="predicted"/>
<comment type="caution">
    <text evidence="2">The sequence shown here is derived from an EMBL/GenBank/DDBJ whole genome shotgun (WGS) entry which is preliminary data.</text>
</comment>
<accession>A0A3N2QL24</accession>
<reference evidence="2 3" key="1">
    <citation type="submission" date="2018-10" db="EMBL/GenBank/DDBJ databases">
        <title>Histidinibacterium lentulum gen. nov., sp. nov., a marine bacterium from the culture broth of Picochlorum sp. 122.</title>
        <authorList>
            <person name="Wang G."/>
        </authorList>
    </citation>
    <scope>NUCLEOTIDE SEQUENCE [LARGE SCALE GENOMIC DNA]</scope>
    <source>
        <strain evidence="2 3">B17</strain>
    </source>
</reference>
<dbReference type="EMBL" id="RDRB01000014">
    <property type="protein sequence ID" value="ROT95901.1"/>
    <property type="molecule type" value="Genomic_DNA"/>
</dbReference>
<protein>
    <recommendedName>
        <fullName evidence="4">Anti-sigma factor NepR domain-containing protein</fullName>
    </recommendedName>
</protein>
<organism evidence="2 3">
    <name type="scientific">Histidinibacterium lentulum</name>
    <dbReference type="NCBI Taxonomy" id="2480588"/>
    <lineage>
        <taxon>Bacteria</taxon>
        <taxon>Pseudomonadati</taxon>
        <taxon>Pseudomonadota</taxon>
        <taxon>Alphaproteobacteria</taxon>
        <taxon>Rhodobacterales</taxon>
        <taxon>Paracoccaceae</taxon>
        <taxon>Histidinibacterium</taxon>
    </lineage>
</organism>
<dbReference type="Proteomes" id="UP000268016">
    <property type="component" value="Unassembled WGS sequence"/>
</dbReference>
<feature type="compositionally biased region" description="Basic and acidic residues" evidence="1">
    <location>
        <begin position="45"/>
        <end position="61"/>
    </location>
</feature>
<dbReference type="RefSeq" id="WP_123644049.1">
    <property type="nucleotide sequence ID" value="NZ_ML119093.1"/>
</dbReference>
<evidence type="ECO:0008006" key="4">
    <source>
        <dbReference type="Google" id="ProtNLM"/>
    </source>
</evidence>
<gene>
    <name evidence="2" type="ORF">EAT49_19795</name>
</gene>
<dbReference type="AlphaFoldDB" id="A0A3N2QL24"/>
<keyword evidence="3" id="KW-1185">Reference proteome</keyword>
<sequence>MDERDADRRAVARGLRRAFAVEPELPDRFRDLLDRLGGQQAPAGTRDDETGSRQRSAERTTSHRRGH</sequence>
<evidence type="ECO:0000313" key="3">
    <source>
        <dbReference type="Proteomes" id="UP000268016"/>
    </source>
</evidence>